<accession>A0A0J5VQ31</accession>
<feature type="region of interest" description="Disordered" evidence="1">
    <location>
        <begin position="1"/>
        <end position="63"/>
    </location>
</feature>
<dbReference type="Proteomes" id="UP000465778">
    <property type="component" value="Unassembled WGS sequence"/>
</dbReference>
<feature type="compositionally biased region" description="Polar residues" evidence="1">
    <location>
        <begin position="11"/>
        <end position="22"/>
    </location>
</feature>
<reference evidence="3" key="2">
    <citation type="submission" date="2022-10" db="EMBL/GenBank/DDBJ databases">
        <title>Mechanism of multi-heavy metal repair in Cytobacillus Firmus M7.</title>
        <authorList>
            <person name="Li X."/>
            <person name="Yu C."/>
        </authorList>
    </citation>
    <scope>NUCLEOTIDE SEQUENCE</scope>
    <source>
        <strain evidence="3">M7</strain>
    </source>
</reference>
<name>A0A0J5VQ31_CYTFI</name>
<evidence type="ECO:0000313" key="2">
    <source>
        <dbReference type="EMBL" id="KAF0822310.1"/>
    </source>
</evidence>
<reference evidence="2 4" key="1">
    <citation type="journal article" date="2020" name="G3 (Bethesda)">
        <title>Whole Genome Sequencing and Comparative Genomics of Two Nematicidal Bacillus Strains Reveals a Wide Range of Possible Virulence Factors.</title>
        <authorList>
            <person name="Susic N."/>
            <person name="Janezic S."/>
            <person name="Rupnik M."/>
            <person name="Geric Stare B."/>
        </authorList>
    </citation>
    <scope>NUCLEOTIDE SEQUENCE [LARGE SCALE GENOMIC DNA]</scope>
    <source>
        <strain evidence="2 4">I-1582</strain>
    </source>
</reference>
<dbReference type="EMBL" id="CP107027">
    <property type="protein sequence ID" value="UYG93544.1"/>
    <property type="molecule type" value="Genomic_DNA"/>
</dbReference>
<gene>
    <name evidence="2" type="ORF">KIS1582_3901</name>
    <name evidence="3" type="ORF">OD459_15145</name>
</gene>
<evidence type="ECO:0000313" key="3">
    <source>
        <dbReference type="EMBL" id="UYG93544.1"/>
    </source>
</evidence>
<evidence type="ECO:0000256" key="1">
    <source>
        <dbReference type="SAM" id="MobiDB-lite"/>
    </source>
</evidence>
<proteinExistence type="predicted"/>
<dbReference type="RefSeq" id="WP_048011171.1">
    <property type="nucleotide sequence ID" value="NZ_CANMEA010000008.1"/>
</dbReference>
<protein>
    <submittedName>
        <fullName evidence="2">Uncharacterized protein</fullName>
    </submittedName>
</protein>
<dbReference type="Proteomes" id="UP001163104">
    <property type="component" value="Chromosome"/>
</dbReference>
<dbReference type="OrthoDB" id="2888613at2"/>
<feature type="compositionally biased region" description="Low complexity" evidence="1">
    <location>
        <begin position="39"/>
        <end position="54"/>
    </location>
</feature>
<sequence>MPKQPNKVTEEQQIVSAQNQADQFKKGMDTEFALEENVQDAAAKSQQYQAQNQQPTYEPNKPF</sequence>
<evidence type="ECO:0000313" key="4">
    <source>
        <dbReference type="Proteomes" id="UP000465778"/>
    </source>
</evidence>
<dbReference type="AlphaFoldDB" id="A0A0J5VQ31"/>
<dbReference type="EMBL" id="VDEM01000061">
    <property type="protein sequence ID" value="KAF0822310.1"/>
    <property type="molecule type" value="Genomic_DNA"/>
</dbReference>
<organism evidence="2 4">
    <name type="scientific">Cytobacillus firmus</name>
    <name type="common">Bacillus firmus</name>
    <dbReference type="NCBI Taxonomy" id="1399"/>
    <lineage>
        <taxon>Bacteria</taxon>
        <taxon>Bacillati</taxon>
        <taxon>Bacillota</taxon>
        <taxon>Bacilli</taxon>
        <taxon>Bacillales</taxon>
        <taxon>Bacillaceae</taxon>
        <taxon>Cytobacillus</taxon>
    </lineage>
</organism>